<protein>
    <submittedName>
        <fullName evidence="1">Uncharacterized protein</fullName>
    </submittedName>
</protein>
<accession>A0A947CYZ5</accession>
<name>A0A947CYZ5_HYDSH</name>
<evidence type="ECO:0000313" key="2">
    <source>
        <dbReference type="Proteomes" id="UP000748108"/>
    </source>
</evidence>
<comment type="caution">
    <text evidence="1">The sequence shown here is derived from an EMBL/GenBank/DDBJ whole genome shotgun (WGS) entry which is preliminary data.</text>
</comment>
<dbReference type="EMBL" id="JAHHQF010000005">
    <property type="protein sequence ID" value="MBT9281096.1"/>
    <property type="molecule type" value="Genomic_DNA"/>
</dbReference>
<reference evidence="1" key="1">
    <citation type="journal article" date="2021" name="Microbiology">
        <title>Metagenomic Analysis of the Microbial Community in the Underground Coal Fire Area (Kemerovo Region, Russia) Revealed Predominance of Thermophilic Members of the Phyla Deinococcus-thermus, Aquificae, and Firmicutes.</title>
        <authorList>
            <person name="Kadnikov V."/>
            <person name="Mardanov A.V."/>
            <person name="Beletsky A.V."/>
            <person name="Karnachuk O.V."/>
            <person name="Ravin N.V."/>
        </authorList>
    </citation>
    <scope>NUCLEOTIDE SEQUENCE</scope>
    <source>
        <strain evidence="1">RBS10-49</strain>
    </source>
</reference>
<evidence type="ECO:0000313" key="1">
    <source>
        <dbReference type="EMBL" id="MBT9281096.1"/>
    </source>
</evidence>
<dbReference type="Proteomes" id="UP000748108">
    <property type="component" value="Unassembled WGS sequence"/>
</dbReference>
<sequence>MEAVHIYVLRVKGGREQKAISLLNQVFAQLGFESEYHLSLLKDDTGEQTRKNALPGYVVILTQWGIDPSFWYQVREKIRSANQWIHWPQELSVDETKAGGFWRMLLKSITEFVQRINERLMNNVIEKKQKRVLSWFKAMVIGLIINRIIVACECAEITSFIFIEDG</sequence>
<gene>
    <name evidence="1" type="ORF">KM312_00225</name>
</gene>
<dbReference type="AlphaFoldDB" id="A0A947CYZ5"/>
<organism evidence="1 2">
    <name type="scientific">Hydrogenibacillus schlegelii</name>
    <name type="common">Bacillus schlegelii</name>
    <dbReference type="NCBI Taxonomy" id="1484"/>
    <lineage>
        <taxon>Bacteria</taxon>
        <taxon>Bacillati</taxon>
        <taxon>Bacillota</taxon>
        <taxon>Bacilli</taxon>
        <taxon>Bacillales</taxon>
        <taxon>Bacillales Family X. Incertae Sedis</taxon>
        <taxon>Hydrogenibacillus</taxon>
    </lineage>
</organism>
<proteinExistence type="predicted"/>